<gene>
    <name evidence="4" type="ORF">BIV57_19405</name>
</gene>
<dbReference type="InterPro" id="IPR036513">
    <property type="entry name" value="STAS_dom_sf"/>
</dbReference>
<evidence type="ECO:0000256" key="2">
    <source>
        <dbReference type="RuleBase" id="RU003749"/>
    </source>
</evidence>
<feature type="domain" description="STAS" evidence="3">
    <location>
        <begin position="7"/>
        <end position="119"/>
    </location>
</feature>
<evidence type="ECO:0000313" key="5">
    <source>
        <dbReference type="Proteomes" id="UP000243342"/>
    </source>
</evidence>
<dbReference type="PANTHER" id="PTHR33495:SF2">
    <property type="entry name" value="ANTI-SIGMA FACTOR ANTAGONIST TM_1081-RELATED"/>
    <property type="match status" value="1"/>
</dbReference>
<dbReference type="InterPro" id="IPR003658">
    <property type="entry name" value="Anti-sigma_ant"/>
</dbReference>
<dbReference type="SUPFAM" id="SSF52091">
    <property type="entry name" value="SpoIIaa-like"/>
    <property type="match status" value="1"/>
</dbReference>
<evidence type="ECO:0000313" key="4">
    <source>
        <dbReference type="EMBL" id="OIV35883.1"/>
    </source>
</evidence>
<dbReference type="RefSeq" id="WP_071658189.1">
    <property type="nucleotide sequence ID" value="NZ_MLCF01000127.1"/>
</dbReference>
<sequence length="126" mass="13609">MTLPSQRRPASAPGGDVAVLAPQGELDIATLQEFEAAMRRVLEPLEGPPRLVVDLRGVTFLECCTLGLLVRIRSQLAERGGWLRLVYRPTGRVATVIRLVRLHGVLPPYADVAEAAAAQVGTAERC</sequence>
<dbReference type="PANTHER" id="PTHR33495">
    <property type="entry name" value="ANTI-SIGMA FACTOR ANTAGONIST TM_1081-RELATED-RELATED"/>
    <property type="match status" value="1"/>
</dbReference>
<dbReference type="Pfam" id="PF01740">
    <property type="entry name" value="STAS"/>
    <property type="match status" value="1"/>
</dbReference>
<dbReference type="Gene3D" id="3.30.750.24">
    <property type="entry name" value="STAS domain"/>
    <property type="match status" value="1"/>
</dbReference>
<evidence type="ECO:0000259" key="3">
    <source>
        <dbReference type="PROSITE" id="PS50801"/>
    </source>
</evidence>
<dbReference type="OrthoDB" id="4206535at2"/>
<dbReference type="Proteomes" id="UP000243342">
    <property type="component" value="Unassembled WGS sequence"/>
</dbReference>
<dbReference type="PROSITE" id="PS50801">
    <property type="entry name" value="STAS"/>
    <property type="match status" value="1"/>
</dbReference>
<comment type="caution">
    <text evidence="4">The sequence shown here is derived from an EMBL/GenBank/DDBJ whole genome shotgun (WGS) entry which is preliminary data.</text>
</comment>
<dbReference type="CDD" id="cd07043">
    <property type="entry name" value="STAS_anti-anti-sigma_factors"/>
    <property type="match status" value="1"/>
</dbReference>
<comment type="similarity">
    <text evidence="1 2">Belongs to the anti-sigma-factor antagonist family.</text>
</comment>
<dbReference type="STRING" id="1428644.BIV57_19405"/>
<dbReference type="EMBL" id="MLCF01000127">
    <property type="protein sequence ID" value="OIV35883.1"/>
    <property type="molecule type" value="Genomic_DNA"/>
</dbReference>
<evidence type="ECO:0000256" key="1">
    <source>
        <dbReference type="ARBA" id="ARBA00009013"/>
    </source>
</evidence>
<dbReference type="NCBIfam" id="TIGR00377">
    <property type="entry name" value="ant_ant_sig"/>
    <property type="match status" value="1"/>
</dbReference>
<protein>
    <recommendedName>
        <fullName evidence="2">Anti-sigma factor antagonist</fullName>
    </recommendedName>
</protein>
<organism evidence="4 5">
    <name type="scientific">Mangrovactinospora gilvigrisea</name>
    <dbReference type="NCBI Taxonomy" id="1428644"/>
    <lineage>
        <taxon>Bacteria</taxon>
        <taxon>Bacillati</taxon>
        <taxon>Actinomycetota</taxon>
        <taxon>Actinomycetes</taxon>
        <taxon>Kitasatosporales</taxon>
        <taxon>Streptomycetaceae</taxon>
        <taxon>Mangrovactinospora</taxon>
    </lineage>
</organism>
<keyword evidence="5" id="KW-1185">Reference proteome</keyword>
<proteinExistence type="inferred from homology"/>
<dbReference type="GO" id="GO:0043856">
    <property type="term" value="F:anti-sigma factor antagonist activity"/>
    <property type="evidence" value="ECO:0007669"/>
    <property type="project" value="InterPro"/>
</dbReference>
<dbReference type="AlphaFoldDB" id="A0A1J7BB57"/>
<reference evidence="4 5" key="1">
    <citation type="submission" date="2016-10" db="EMBL/GenBank/DDBJ databases">
        <title>Genome sequence of Streptomyces gilvigriseus MUSC 26.</title>
        <authorList>
            <person name="Lee L.-H."/>
            <person name="Ser H.-L."/>
        </authorList>
    </citation>
    <scope>NUCLEOTIDE SEQUENCE [LARGE SCALE GENOMIC DNA]</scope>
    <source>
        <strain evidence="4 5">MUSC 26</strain>
    </source>
</reference>
<dbReference type="InterPro" id="IPR002645">
    <property type="entry name" value="STAS_dom"/>
</dbReference>
<name>A0A1J7BB57_9ACTN</name>
<accession>A0A1J7BB57</accession>